<comment type="caution">
    <text evidence="1">The sequence shown here is derived from an EMBL/GenBank/DDBJ whole genome shotgun (WGS) entry which is preliminary data.</text>
</comment>
<evidence type="ECO:0000313" key="1">
    <source>
        <dbReference type="EMBL" id="CAJ0788063.1"/>
    </source>
</evidence>
<evidence type="ECO:0008006" key="3">
    <source>
        <dbReference type="Google" id="ProtNLM"/>
    </source>
</evidence>
<proteinExistence type="predicted"/>
<protein>
    <recommendedName>
        <fullName evidence="3">Transposase</fullName>
    </recommendedName>
</protein>
<dbReference type="AlphaFoldDB" id="A0ABC8QBA3"/>
<dbReference type="Proteomes" id="UP001189663">
    <property type="component" value="Unassembled WGS sequence"/>
</dbReference>
<gene>
    <name evidence="1" type="ORF">LMG18096_02054</name>
</gene>
<name>A0ABC8QBA3_9RALS</name>
<evidence type="ECO:0000313" key="2">
    <source>
        <dbReference type="Proteomes" id="UP001189663"/>
    </source>
</evidence>
<accession>A0ABC8QBA3</accession>
<dbReference type="RefSeq" id="WP_275426885.1">
    <property type="nucleotide sequence ID" value="NZ_CATZAT010000003.1"/>
</dbReference>
<organism evidence="1 2">
    <name type="scientific">Ralstonia holmesii</name>
    <dbReference type="NCBI Taxonomy" id="3058602"/>
    <lineage>
        <taxon>Bacteria</taxon>
        <taxon>Pseudomonadati</taxon>
        <taxon>Pseudomonadota</taxon>
        <taxon>Betaproteobacteria</taxon>
        <taxon>Burkholderiales</taxon>
        <taxon>Burkholderiaceae</taxon>
        <taxon>Ralstonia</taxon>
    </lineage>
</organism>
<keyword evidence="2" id="KW-1185">Reference proteome</keyword>
<dbReference type="EMBL" id="CATZAT010000003">
    <property type="protein sequence ID" value="CAJ0788063.1"/>
    <property type="molecule type" value="Genomic_DNA"/>
</dbReference>
<reference evidence="1 2" key="1">
    <citation type="submission" date="2023-07" db="EMBL/GenBank/DDBJ databases">
        <authorList>
            <person name="Peeters C."/>
        </authorList>
    </citation>
    <scope>NUCLEOTIDE SEQUENCE [LARGE SCALE GENOMIC DNA]</scope>
    <source>
        <strain evidence="1 2">LMG 18096</strain>
    </source>
</reference>
<sequence length="44" mass="4947">MEAMKNTGHQRGSKIIYMWKTAPAYLMLNGLARGCESTECYCST</sequence>